<gene>
    <name evidence="3" type="ORF">IW261DRAFT_1576127</name>
</gene>
<reference evidence="3" key="1">
    <citation type="submission" date="2023-06" db="EMBL/GenBank/DDBJ databases">
        <authorList>
            <consortium name="Lawrence Berkeley National Laboratory"/>
            <person name="Ahrendt S."/>
            <person name="Sahu N."/>
            <person name="Indic B."/>
            <person name="Wong-Bajracharya J."/>
            <person name="Merenyi Z."/>
            <person name="Ke H.-M."/>
            <person name="Monk M."/>
            <person name="Kocsube S."/>
            <person name="Drula E."/>
            <person name="Lipzen A."/>
            <person name="Balint B."/>
            <person name="Henrissat B."/>
            <person name="Andreopoulos B."/>
            <person name="Martin F.M."/>
            <person name="Harder C.B."/>
            <person name="Rigling D."/>
            <person name="Ford K.L."/>
            <person name="Foster G.D."/>
            <person name="Pangilinan J."/>
            <person name="Papanicolaou A."/>
            <person name="Barry K."/>
            <person name="LaButti K."/>
            <person name="Viragh M."/>
            <person name="Koriabine M."/>
            <person name="Yan M."/>
            <person name="Riley R."/>
            <person name="Champramary S."/>
            <person name="Plett K.L."/>
            <person name="Tsai I.J."/>
            <person name="Slot J."/>
            <person name="Sipos G."/>
            <person name="Plett J."/>
            <person name="Nagy L.G."/>
            <person name="Grigoriev I.V."/>
        </authorList>
    </citation>
    <scope>NUCLEOTIDE SEQUENCE</scope>
    <source>
        <strain evidence="3">ICMP 16352</strain>
    </source>
</reference>
<feature type="compositionally biased region" description="Basic residues" evidence="2">
    <location>
        <begin position="635"/>
        <end position="644"/>
    </location>
</feature>
<dbReference type="GO" id="GO:0015074">
    <property type="term" value="P:DNA integration"/>
    <property type="evidence" value="ECO:0007669"/>
    <property type="project" value="InterPro"/>
</dbReference>
<evidence type="ECO:0000256" key="1">
    <source>
        <dbReference type="ARBA" id="ARBA00023172"/>
    </source>
</evidence>
<dbReference type="InterPro" id="IPR011010">
    <property type="entry name" value="DNA_brk_join_enz"/>
</dbReference>
<sequence>MPKETQRARALKSKTKLKSNPKVVVEATIANLTQTESETRQKWSQADNTKINYRGYVGRAVRFLEEMVAAWQKRQAETGVCEDDTDTSLLSQAFSNPPNKYSVTALLNFLMQKCFVEQHGKSTAQGIQAAMAKMWDKMDGQKYAGDHYHLDESTGIVTGNPARAPSVKEYVKCINTKSSAKGAAAICHHADAMLVEDLIKIVKYSKAECSCEQLEKTQVSAQELTQMIKHGLTRAFLTSGFTLWTRNFELCGLQARDIDWGLQGAAPYHVPYFRVHLDGRKGWQNKQGWDGPLESNYYNIYAQPDSPDIDMYTYLPQWVKLLEQCLGRALEPDDYIFPYCSSNGIIHSKREMTHDMIQNLLNEFGQGAGLKRAYTTHSLRRGGAQYRFMFAPIGHRWSLSVIRWWGGWAIGEHVDTLMKYLVDSLQSYESGHSDALHPLPKEAERSFMGDHVLEKPVTTAEFHVFAEAVLTRPAPAKMECTCPMPVHAASPSSFVNLGVVLLTPASQNFTYATSHSLTGMSPTPREPRSSRPQAPPIPGVVIPDIGKGPGIWRKAVKQWEVGEPLQGLQPLHDWPKEWYTGSQRTKTGSKYNQRKLIALEYQWYEQLGAVDAVFIAEYPEANESVGKLLSAIRKQSGKKGRKSKNGTPEERRSSESNSDNGPNSTEISG</sequence>
<evidence type="ECO:0000256" key="2">
    <source>
        <dbReference type="SAM" id="MobiDB-lite"/>
    </source>
</evidence>
<accession>A0AA39NBY9</accession>
<evidence type="ECO:0000313" key="4">
    <source>
        <dbReference type="Proteomes" id="UP001175227"/>
    </source>
</evidence>
<comment type="caution">
    <text evidence="3">The sequence shown here is derived from an EMBL/GenBank/DDBJ whole genome shotgun (WGS) entry which is preliminary data.</text>
</comment>
<evidence type="ECO:0008006" key="5">
    <source>
        <dbReference type="Google" id="ProtNLM"/>
    </source>
</evidence>
<dbReference type="SUPFAM" id="SSF56349">
    <property type="entry name" value="DNA breaking-rejoining enzymes"/>
    <property type="match status" value="1"/>
</dbReference>
<feature type="region of interest" description="Disordered" evidence="2">
    <location>
        <begin position="514"/>
        <end position="540"/>
    </location>
</feature>
<evidence type="ECO:0000313" key="3">
    <source>
        <dbReference type="EMBL" id="KAK0462812.1"/>
    </source>
</evidence>
<organism evidence="3 4">
    <name type="scientific">Armillaria novae-zelandiae</name>
    <dbReference type="NCBI Taxonomy" id="153914"/>
    <lineage>
        <taxon>Eukaryota</taxon>
        <taxon>Fungi</taxon>
        <taxon>Dikarya</taxon>
        <taxon>Basidiomycota</taxon>
        <taxon>Agaricomycotina</taxon>
        <taxon>Agaricomycetes</taxon>
        <taxon>Agaricomycetidae</taxon>
        <taxon>Agaricales</taxon>
        <taxon>Marasmiineae</taxon>
        <taxon>Physalacriaceae</taxon>
        <taxon>Armillaria</taxon>
    </lineage>
</organism>
<dbReference type="InterPro" id="IPR013762">
    <property type="entry name" value="Integrase-like_cat_sf"/>
</dbReference>
<name>A0AA39NBY9_9AGAR</name>
<keyword evidence="4" id="KW-1185">Reference proteome</keyword>
<protein>
    <recommendedName>
        <fullName evidence="5">Tyr recombinase domain-containing protein</fullName>
    </recommendedName>
</protein>
<dbReference type="Proteomes" id="UP001175227">
    <property type="component" value="Unassembled WGS sequence"/>
</dbReference>
<dbReference type="AlphaFoldDB" id="A0AA39NBY9"/>
<dbReference type="EMBL" id="JAUEPR010000120">
    <property type="protein sequence ID" value="KAK0462812.1"/>
    <property type="molecule type" value="Genomic_DNA"/>
</dbReference>
<feature type="region of interest" description="Disordered" evidence="2">
    <location>
        <begin position="632"/>
        <end position="669"/>
    </location>
</feature>
<dbReference type="GO" id="GO:0003677">
    <property type="term" value="F:DNA binding"/>
    <property type="evidence" value="ECO:0007669"/>
    <property type="project" value="InterPro"/>
</dbReference>
<feature type="compositionally biased region" description="Polar residues" evidence="2">
    <location>
        <begin position="657"/>
        <end position="669"/>
    </location>
</feature>
<dbReference type="Gene3D" id="1.10.443.10">
    <property type="entry name" value="Intergrase catalytic core"/>
    <property type="match status" value="1"/>
</dbReference>
<dbReference type="GO" id="GO:0006310">
    <property type="term" value="P:DNA recombination"/>
    <property type="evidence" value="ECO:0007669"/>
    <property type="project" value="UniProtKB-KW"/>
</dbReference>
<proteinExistence type="predicted"/>
<keyword evidence="1" id="KW-0233">DNA recombination</keyword>